<dbReference type="Proteomes" id="UP000715965">
    <property type="component" value="Unassembled WGS sequence"/>
</dbReference>
<dbReference type="InterPro" id="IPR000639">
    <property type="entry name" value="Epox_hydrolase-like"/>
</dbReference>
<evidence type="ECO:0000313" key="2">
    <source>
        <dbReference type="EMBL" id="MBE7941772.1"/>
    </source>
</evidence>
<keyword evidence="3" id="KW-1185">Reference proteome</keyword>
<dbReference type="PRINTS" id="PR00412">
    <property type="entry name" value="EPOXHYDRLASE"/>
</dbReference>
<protein>
    <submittedName>
        <fullName evidence="2">Alpha/beta fold hydrolase</fullName>
    </submittedName>
</protein>
<organism evidence="2 3">
    <name type="scientific">Ramlibacter aquaticus</name>
    <dbReference type="NCBI Taxonomy" id="2780094"/>
    <lineage>
        <taxon>Bacteria</taxon>
        <taxon>Pseudomonadati</taxon>
        <taxon>Pseudomonadota</taxon>
        <taxon>Betaproteobacteria</taxon>
        <taxon>Burkholderiales</taxon>
        <taxon>Comamonadaceae</taxon>
        <taxon>Ramlibacter</taxon>
    </lineage>
</organism>
<dbReference type="InterPro" id="IPR000073">
    <property type="entry name" value="AB_hydrolase_1"/>
</dbReference>
<reference evidence="2 3" key="1">
    <citation type="submission" date="2020-10" db="EMBL/GenBank/DDBJ databases">
        <title>Draft genome of Ramlibacter aquaticus LMG 30558.</title>
        <authorList>
            <person name="Props R."/>
        </authorList>
    </citation>
    <scope>NUCLEOTIDE SEQUENCE [LARGE SCALE GENOMIC DNA]</scope>
    <source>
        <strain evidence="2 3">LMG 30558</strain>
    </source>
</reference>
<dbReference type="SUPFAM" id="SSF53474">
    <property type="entry name" value="alpha/beta-Hydrolases"/>
    <property type="match status" value="1"/>
</dbReference>
<dbReference type="RefSeq" id="WP_193781334.1">
    <property type="nucleotide sequence ID" value="NZ_JADDOJ010000063.1"/>
</dbReference>
<comment type="caution">
    <text evidence="2">The sequence shown here is derived from an EMBL/GenBank/DDBJ whole genome shotgun (WGS) entry which is preliminary data.</text>
</comment>
<accession>A0ABR9SHE2</accession>
<evidence type="ECO:0000313" key="3">
    <source>
        <dbReference type="Proteomes" id="UP000715965"/>
    </source>
</evidence>
<evidence type="ECO:0000259" key="1">
    <source>
        <dbReference type="Pfam" id="PF12697"/>
    </source>
</evidence>
<dbReference type="InterPro" id="IPR029058">
    <property type="entry name" value="AB_hydrolase_fold"/>
</dbReference>
<dbReference type="Gene3D" id="3.40.50.1820">
    <property type="entry name" value="alpha/beta hydrolase"/>
    <property type="match status" value="1"/>
</dbReference>
<gene>
    <name evidence="2" type="ORF">IM725_14415</name>
</gene>
<dbReference type="PANTHER" id="PTHR43689:SF8">
    <property type="entry name" value="ALPHA_BETA-HYDROLASES SUPERFAMILY PROTEIN"/>
    <property type="match status" value="1"/>
</dbReference>
<feature type="domain" description="AB hydrolase-1" evidence="1">
    <location>
        <begin position="56"/>
        <end position="301"/>
    </location>
</feature>
<dbReference type="PANTHER" id="PTHR43689">
    <property type="entry name" value="HYDROLASE"/>
    <property type="match status" value="1"/>
</dbReference>
<dbReference type="NCBIfam" id="TIGR03056">
    <property type="entry name" value="bchO_mg_che_rel"/>
    <property type="match status" value="1"/>
</dbReference>
<dbReference type="Pfam" id="PF12697">
    <property type="entry name" value="Abhydrolase_6"/>
    <property type="match status" value="1"/>
</dbReference>
<name>A0ABR9SHE2_9BURK</name>
<sequence length="317" mass="32967">MRQTLDWALEGPRWPHHEHSRFVEAAGLRWHLQSFAAQGGRTAMAARPGRKPPVALLLHGTGASSHSWRAFAPALAALGFEVLVPDLPGHAFTGLPAAGGVANPLSLPGMARAVQGLLQSLACAPALIVGNSAGAAVALRMVLDGLAAPRLVVAVNGALLPWGGLPGQVFSPAARLLAALPGVPSLFARVAAEPLVLAHLLEGTGSRLDAEGRRLYGLLVRDPGHVAGALGMMAAWDLAGLSRELPRLQVPLLQVVGTADQTVPPRDAPRVEALLPQASRAGVVRLEGLGHLAHEEAPEAVLVALREAWLRLSPCPD</sequence>
<dbReference type="GO" id="GO:0016787">
    <property type="term" value="F:hydrolase activity"/>
    <property type="evidence" value="ECO:0007669"/>
    <property type="project" value="UniProtKB-KW"/>
</dbReference>
<dbReference type="EMBL" id="JADDOJ010000063">
    <property type="protein sequence ID" value="MBE7941772.1"/>
    <property type="molecule type" value="Genomic_DNA"/>
</dbReference>
<keyword evidence="2" id="KW-0378">Hydrolase</keyword>
<proteinExistence type="predicted"/>
<dbReference type="PRINTS" id="PR00111">
    <property type="entry name" value="ABHYDROLASE"/>
</dbReference>
<dbReference type="InterPro" id="IPR017497">
    <property type="entry name" value="BchO"/>
</dbReference>